<feature type="transmembrane region" description="Helical" evidence="5">
    <location>
        <begin position="154"/>
        <end position="172"/>
    </location>
</feature>
<evidence type="ECO:0000256" key="5">
    <source>
        <dbReference type="SAM" id="Phobius"/>
    </source>
</evidence>
<reference evidence="7 8" key="1">
    <citation type="submission" date="2018-09" db="EMBL/GenBank/DDBJ databases">
        <title>YIM 75507 draft genome.</title>
        <authorList>
            <person name="Tang S."/>
            <person name="Feng Y."/>
        </authorList>
    </citation>
    <scope>NUCLEOTIDE SEQUENCE [LARGE SCALE GENOMIC DNA]</scope>
    <source>
        <strain evidence="7 8">YIM 75507</strain>
    </source>
</reference>
<evidence type="ECO:0000256" key="2">
    <source>
        <dbReference type="ARBA" id="ARBA00022692"/>
    </source>
</evidence>
<sequence>MGYVTPPAGRRPSSPVTRGAASALRVGVLLVSLVAALWAIEIVDFVLGNPLDAYGIRPYTTDGLIGIFLAPFLHLGFEHLIANSWPLLVLGFMAALRGVGRFLGASLVIIMVSGIGVWFTSPPNSVTIGASGLVFGYFGFLLARGVFDRRTLDIALAIVVVLLYGGIIWGVLPTQEGVSWQGHLFGLLGGVLAGWVFRRPRARPAPYPTGPSPYS</sequence>
<feature type="domain" description="Peptidase S54 rhomboid" evidence="6">
    <location>
        <begin position="64"/>
        <end position="199"/>
    </location>
</feature>
<dbReference type="Pfam" id="PF01694">
    <property type="entry name" value="Rhomboid"/>
    <property type="match status" value="1"/>
</dbReference>
<dbReference type="EMBL" id="QZEY01000008">
    <property type="protein sequence ID" value="RJL30801.1"/>
    <property type="molecule type" value="Genomic_DNA"/>
</dbReference>
<dbReference type="GO" id="GO:0004252">
    <property type="term" value="F:serine-type endopeptidase activity"/>
    <property type="evidence" value="ECO:0007669"/>
    <property type="project" value="InterPro"/>
</dbReference>
<keyword evidence="3 5" id="KW-1133">Transmembrane helix</keyword>
<evidence type="ECO:0000313" key="8">
    <source>
        <dbReference type="Proteomes" id="UP000265768"/>
    </source>
</evidence>
<comment type="subcellular location">
    <subcellularLocation>
        <location evidence="1">Membrane</location>
        <topology evidence="1">Multi-pass membrane protein</topology>
    </subcellularLocation>
</comment>
<keyword evidence="7" id="KW-0645">Protease</keyword>
<dbReference type="OrthoDB" id="465874at2"/>
<dbReference type="PANTHER" id="PTHR43731">
    <property type="entry name" value="RHOMBOID PROTEASE"/>
    <property type="match status" value="1"/>
</dbReference>
<keyword evidence="7" id="KW-0378">Hydrolase</keyword>
<evidence type="ECO:0000259" key="6">
    <source>
        <dbReference type="Pfam" id="PF01694"/>
    </source>
</evidence>
<dbReference type="InterPro" id="IPR035952">
    <property type="entry name" value="Rhomboid-like_sf"/>
</dbReference>
<feature type="transmembrane region" description="Helical" evidence="5">
    <location>
        <begin position="20"/>
        <end position="43"/>
    </location>
</feature>
<feature type="transmembrane region" description="Helical" evidence="5">
    <location>
        <begin position="178"/>
        <end position="197"/>
    </location>
</feature>
<feature type="transmembrane region" description="Helical" evidence="5">
    <location>
        <begin position="126"/>
        <end position="147"/>
    </location>
</feature>
<accession>A0A3A4AP57</accession>
<dbReference type="Proteomes" id="UP000265768">
    <property type="component" value="Unassembled WGS sequence"/>
</dbReference>
<comment type="caution">
    <text evidence="7">The sequence shown here is derived from an EMBL/GenBank/DDBJ whole genome shotgun (WGS) entry which is preliminary data.</text>
</comment>
<keyword evidence="2 5" id="KW-0812">Transmembrane</keyword>
<evidence type="ECO:0000256" key="4">
    <source>
        <dbReference type="ARBA" id="ARBA00023136"/>
    </source>
</evidence>
<dbReference type="Gene3D" id="1.20.1540.10">
    <property type="entry name" value="Rhomboid-like"/>
    <property type="match status" value="1"/>
</dbReference>
<dbReference type="AlphaFoldDB" id="A0A3A4AP57"/>
<feature type="transmembrane region" description="Helical" evidence="5">
    <location>
        <begin position="63"/>
        <end position="90"/>
    </location>
</feature>
<dbReference type="RefSeq" id="WP_119928225.1">
    <property type="nucleotide sequence ID" value="NZ_QZEY01000008.1"/>
</dbReference>
<evidence type="ECO:0000313" key="7">
    <source>
        <dbReference type="EMBL" id="RJL30801.1"/>
    </source>
</evidence>
<keyword evidence="4 5" id="KW-0472">Membrane</keyword>
<dbReference type="InterPro" id="IPR050925">
    <property type="entry name" value="Rhomboid_protease_S54"/>
</dbReference>
<evidence type="ECO:0000256" key="3">
    <source>
        <dbReference type="ARBA" id="ARBA00022989"/>
    </source>
</evidence>
<dbReference type="GO" id="GO:0016020">
    <property type="term" value="C:membrane"/>
    <property type="evidence" value="ECO:0007669"/>
    <property type="project" value="UniProtKB-SubCell"/>
</dbReference>
<organism evidence="7 8">
    <name type="scientific">Bailinhaonella thermotolerans</name>
    <dbReference type="NCBI Taxonomy" id="1070861"/>
    <lineage>
        <taxon>Bacteria</taxon>
        <taxon>Bacillati</taxon>
        <taxon>Actinomycetota</taxon>
        <taxon>Actinomycetes</taxon>
        <taxon>Streptosporangiales</taxon>
        <taxon>Streptosporangiaceae</taxon>
        <taxon>Bailinhaonella</taxon>
    </lineage>
</organism>
<dbReference type="PANTHER" id="PTHR43731:SF9">
    <property type="entry name" value="SLR1461 PROTEIN"/>
    <property type="match status" value="1"/>
</dbReference>
<feature type="transmembrane region" description="Helical" evidence="5">
    <location>
        <begin position="102"/>
        <end position="120"/>
    </location>
</feature>
<dbReference type="InterPro" id="IPR022764">
    <property type="entry name" value="Peptidase_S54_rhomboid_dom"/>
</dbReference>
<dbReference type="SUPFAM" id="SSF144091">
    <property type="entry name" value="Rhomboid-like"/>
    <property type="match status" value="1"/>
</dbReference>
<proteinExistence type="predicted"/>
<keyword evidence="8" id="KW-1185">Reference proteome</keyword>
<evidence type="ECO:0000256" key="1">
    <source>
        <dbReference type="ARBA" id="ARBA00004141"/>
    </source>
</evidence>
<protein>
    <submittedName>
        <fullName evidence="7">Rhomboid family intramembrane serine protease</fullName>
    </submittedName>
</protein>
<name>A0A3A4AP57_9ACTN</name>
<gene>
    <name evidence="7" type="ORF">D5H75_21030</name>
</gene>
<dbReference type="GO" id="GO:0006508">
    <property type="term" value="P:proteolysis"/>
    <property type="evidence" value="ECO:0007669"/>
    <property type="project" value="UniProtKB-KW"/>
</dbReference>